<dbReference type="InterPro" id="IPR006201">
    <property type="entry name" value="Neur_channel"/>
</dbReference>
<keyword evidence="5 18" id="KW-1133">Transmembrane helix</keyword>
<evidence type="ECO:0000256" key="13">
    <source>
        <dbReference type="ARBA" id="ARBA00034104"/>
    </source>
</evidence>
<dbReference type="InterPro" id="IPR036734">
    <property type="entry name" value="Neur_chan_lig-bd_sf"/>
</dbReference>
<dbReference type="AlphaFoldDB" id="A0A9Q0ELL2"/>
<evidence type="ECO:0000256" key="5">
    <source>
        <dbReference type="ARBA" id="ARBA00022989"/>
    </source>
</evidence>
<evidence type="ECO:0000256" key="3">
    <source>
        <dbReference type="ARBA" id="ARBA00022692"/>
    </source>
</evidence>
<evidence type="ECO:0000256" key="18">
    <source>
        <dbReference type="SAM" id="Phobius"/>
    </source>
</evidence>
<dbReference type="CDD" id="cd19063">
    <property type="entry name" value="LGIC_TM_5-HT3"/>
    <property type="match status" value="1"/>
</dbReference>
<dbReference type="GO" id="GO:0004888">
    <property type="term" value="F:transmembrane signaling receptor activity"/>
    <property type="evidence" value="ECO:0007669"/>
    <property type="project" value="InterPro"/>
</dbReference>
<dbReference type="Gene3D" id="1.20.58.390">
    <property type="entry name" value="Neurotransmitter-gated ion-channel transmembrane domain"/>
    <property type="match status" value="1"/>
</dbReference>
<comment type="catalytic activity">
    <reaction evidence="16">
        <text>Ca(2+)(in) = Ca(2+)(out)</text>
        <dbReference type="Rhea" id="RHEA:29671"/>
        <dbReference type="ChEBI" id="CHEBI:29108"/>
    </reaction>
</comment>
<evidence type="ECO:0000256" key="9">
    <source>
        <dbReference type="ARBA" id="ARBA00023170"/>
    </source>
</evidence>
<comment type="catalytic activity">
    <reaction evidence="14">
        <text>K(+)(in) = K(+)(out)</text>
        <dbReference type="Rhea" id="RHEA:29463"/>
        <dbReference type="ChEBI" id="CHEBI:29103"/>
    </reaction>
</comment>
<evidence type="ECO:0000256" key="11">
    <source>
        <dbReference type="ARBA" id="ARBA00023286"/>
    </source>
</evidence>
<evidence type="ECO:0000256" key="12">
    <source>
        <dbReference type="ARBA" id="ARBA00023303"/>
    </source>
</evidence>
<dbReference type="GO" id="GO:0045211">
    <property type="term" value="C:postsynaptic membrane"/>
    <property type="evidence" value="ECO:0007669"/>
    <property type="project" value="UniProtKB-SubCell"/>
</dbReference>
<keyword evidence="23" id="KW-1185">Reference proteome</keyword>
<evidence type="ECO:0000256" key="2">
    <source>
        <dbReference type="ARBA" id="ARBA00022475"/>
    </source>
</evidence>
<evidence type="ECO:0000256" key="19">
    <source>
        <dbReference type="SAM" id="SignalP"/>
    </source>
</evidence>
<dbReference type="Pfam" id="PF02932">
    <property type="entry name" value="Neur_chan_memb"/>
    <property type="match status" value="1"/>
</dbReference>
<keyword evidence="10" id="KW-0628">Postsynaptic cell membrane</keyword>
<dbReference type="Gene3D" id="2.70.170.10">
    <property type="entry name" value="Neurotransmitter-gated ion-channel ligand-binding domain"/>
    <property type="match status" value="2"/>
</dbReference>
<evidence type="ECO:0000313" key="22">
    <source>
        <dbReference type="EMBL" id="KAJ3608086.1"/>
    </source>
</evidence>
<comment type="catalytic activity">
    <reaction evidence="15">
        <text>Na(+)(in) = Na(+)(out)</text>
        <dbReference type="Rhea" id="RHEA:34963"/>
        <dbReference type="ChEBI" id="CHEBI:29101"/>
    </reaction>
</comment>
<evidence type="ECO:0008006" key="24">
    <source>
        <dbReference type="Google" id="ProtNLM"/>
    </source>
</evidence>
<feature type="transmembrane region" description="Helical" evidence="18">
    <location>
        <begin position="278"/>
        <end position="302"/>
    </location>
</feature>
<dbReference type="OrthoDB" id="410315at2759"/>
<dbReference type="Pfam" id="PF02931">
    <property type="entry name" value="Neur_chan_LBD"/>
    <property type="match status" value="2"/>
</dbReference>
<keyword evidence="12" id="KW-0407">Ion channel</keyword>
<protein>
    <recommendedName>
        <fullName evidence="24">5-hydroxytryptamine receptor 3A-like</fullName>
    </recommendedName>
</protein>
<evidence type="ECO:0000256" key="16">
    <source>
        <dbReference type="ARBA" id="ARBA00036634"/>
    </source>
</evidence>
<evidence type="ECO:0000256" key="1">
    <source>
        <dbReference type="ARBA" id="ARBA00022448"/>
    </source>
</evidence>
<feature type="transmembrane region" description="Helical" evidence="18">
    <location>
        <begin position="216"/>
        <end position="239"/>
    </location>
</feature>
<proteinExistence type="predicted"/>
<keyword evidence="7" id="KW-0406">Ion transport</keyword>
<sequence>MLIFALFLFIIEHVSAQKVCCYQDVLDHLNMSRKSEVYSTTRPVQDHTHPTVLHLDLVLIAILSVSEKAQTFSPLIWIQMSWNHERISWDPARFCGITRVSLPKEFLWKPDIFIYEMVQMEEVLKMVSICKMDVHKFPFDTQSCNITITSVIHSVIELRLVPSSNSSLVTQFSRRLMQTQGEWEFLSLVVSTETIDYDYGHWDQITYTISMKRRPLLYVINFLLPVLFFLCLDLSSFLISDHRGDKLGFKVTVLLAISVLLLILNDILPSMSNRTPLIATYCIVIFALMLLSLLETVLVTYLMEKDSRTLLENAEQKWNTGMGGDFIHASTIGNGSGEETPHELLPVAEQGMDSDVLLLLLAELREMRSLMSTLSPGGKTAYWTRLARRTNIAFFSFYITTVSLFLMFMFLEWNN</sequence>
<dbReference type="EMBL" id="JANIIK010000040">
    <property type="protein sequence ID" value="KAJ3608086.1"/>
    <property type="molecule type" value="Genomic_DNA"/>
</dbReference>
<evidence type="ECO:0000256" key="17">
    <source>
        <dbReference type="ARBA" id="ARBA00037540"/>
    </source>
</evidence>
<feature type="transmembrane region" description="Helical" evidence="18">
    <location>
        <begin position="251"/>
        <end position="272"/>
    </location>
</feature>
<name>A0A9Q0ELL2_9TELE</name>
<evidence type="ECO:0000256" key="8">
    <source>
        <dbReference type="ARBA" id="ARBA00023136"/>
    </source>
</evidence>
<dbReference type="GO" id="GO:0005230">
    <property type="term" value="F:extracellular ligand-gated monoatomic ion channel activity"/>
    <property type="evidence" value="ECO:0007669"/>
    <property type="project" value="InterPro"/>
</dbReference>
<comment type="function">
    <text evidence="17">Forms serotonin (5-hydroxytryptamine/5-HT3)-activated cation-selective channel complexes, which when activated cause fast, depolarizing responses in neurons.</text>
</comment>
<keyword evidence="3 18" id="KW-0812">Transmembrane</keyword>
<dbReference type="SUPFAM" id="SSF90112">
    <property type="entry name" value="Neurotransmitter-gated ion-channel transmembrane pore"/>
    <property type="match status" value="1"/>
</dbReference>
<dbReference type="InterPro" id="IPR049944">
    <property type="entry name" value="LGIC_TM_5-HT3"/>
</dbReference>
<feature type="transmembrane region" description="Helical" evidence="18">
    <location>
        <begin position="392"/>
        <end position="411"/>
    </location>
</feature>
<keyword evidence="8 18" id="KW-0472">Membrane</keyword>
<feature type="signal peptide" evidence="19">
    <location>
        <begin position="1"/>
        <end position="16"/>
    </location>
</feature>
<dbReference type="PANTHER" id="PTHR18945">
    <property type="entry name" value="NEUROTRANSMITTER GATED ION CHANNEL"/>
    <property type="match status" value="1"/>
</dbReference>
<organism evidence="22 23">
    <name type="scientific">Muraenolepis orangiensis</name>
    <name type="common">Patagonian moray cod</name>
    <dbReference type="NCBI Taxonomy" id="630683"/>
    <lineage>
        <taxon>Eukaryota</taxon>
        <taxon>Metazoa</taxon>
        <taxon>Chordata</taxon>
        <taxon>Craniata</taxon>
        <taxon>Vertebrata</taxon>
        <taxon>Euteleostomi</taxon>
        <taxon>Actinopterygii</taxon>
        <taxon>Neopterygii</taxon>
        <taxon>Teleostei</taxon>
        <taxon>Neoteleostei</taxon>
        <taxon>Acanthomorphata</taxon>
        <taxon>Zeiogadaria</taxon>
        <taxon>Gadariae</taxon>
        <taxon>Gadiformes</taxon>
        <taxon>Muraenolepidoidei</taxon>
        <taxon>Muraenolepididae</taxon>
        <taxon>Muraenolepis</taxon>
    </lineage>
</organism>
<keyword evidence="1" id="KW-0813">Transport</keyword>
<evidence type="ECO:0000259" key="20">
    <source>
        <dbReference type="Pfam" id="PF02931"/>
    </source>
</evidence>
<keyword evidence="4 19" id="KW-0732">Signal</keyword>
<evidence type="ECO:0000256" key="14">
    <source>
        <dbReference type="ARBA" id="ARBA00034430"/>
    </source>
</evidence>
<evidence type="ECO:0000259" key="21">
    <source>
        <dbReference type="Pfam" id="PF02932"/>
    </source>
</evidence>
<feature type="domain" description="Neurotransmitter-gated ion-channel ligand-binding" evidence="20">
    <location>
        <begin position="123"/>
        <end position="215"/>
    </location>
</feature>
<keyword evidence="6" id="KW-0770">Synapse</keyword>
<evidence type="ECO:0000313" key="23">
    <source>
        <dbReference type="Proteomes" id="UP001148018"/>
    </source>
</evidence>
<dbReference type="Proteomes" id="UP001148018">
    <property type="component" value="Unassembled WGS sequence"/>
</dbReference>
<comment type="subcellular location">
    <subcellularLocation>
        <location evidence="13">Postsynaptic cell membrane</location>
        <topology evidence="13">Multi-pass membrane protein</topology>
    </subcellularLocation>
</comment>
<keyword evidence="11" id="KW-1071">Ligand-gated ion channel</keyword>
<dbReference type="FunFam" id="1.20.58.390:FF:000103">
    <property type="entry name" value="Si:ch211-256e16.10"/>
    <property type="match status" value="1"/>
</dbReference>
<gene>
    <name evidence="22" type="ORF">NHX12_025136</name>
</gene>
<dbReference type="SUPFAM" id="SSF63712">
    <property type="entry name" value="Nicotinic receptor ligand binding domain-like"/>
    <property type="match status" value="1"/>
</dbReference>
<dbReference type="InterPro" id="IPR018000">
    <property type="entry name" value="Neurotransmitter_ion_chnl_CS"/>
</dbReference>
<evidence type="ECO:0000256" key="10">
    <source>
        <dbReference type="ARBA" id="ARBA00023257"/>
    </source>
</evidence>
<evidence type="ECO:0000256" key="15">
    <source>
        <dbReference type="ARBA" id="ARBA00036239"/>
    </source>
</evidence>
<comment type="caution">
    <text evidence="22">The sequence shown here is derived from an EMBL/GenBank/DDBJ whole genome shotgun (WGS) entry which is preliminary data.</text>
</comment>
<dbReference type="InterPro" id="IPR006029">
    <property type="entry name" value="Neurotrans-gated_channel_TM"/>
</dbReference>
<evidence type="ECO:0000256" key="4">
    <source>
        <dbReference type="ARBA" id="ARBA00022729"/>
    </source>
</evidence>
<dbReference type="InterPro" id="IPR036719">
    <property type="entry name" value="Neuro-gated_channel_TM_sf"/>
</dbReference>
<reference evidence="22" key="1">
    <citation type="submission" date="2022-07" db="EMBL/GenBank/DDBJ databases">
        <title>Chromosome-level genome of Muraenolepis orangiensis.</title>
        <authorList>
            <person name="Kim J."/>
        </authorList>
    </citation>
    <scope>NUCLEOTIDE SEQUENCE</scope>
    <source>
        <strain evidence="22">KU_S4_2022</strain>
        <tissue evidence="22">Muscle</tissue>
    </source>
</reference>
<keyword evidence="9" id="KW-0675">Receptor</keyword>
<feature type="domain" description="Neurotransmitter-gated ion-channel transmembrane" evidence="21">
    <location>
        <begin position="223"/>
        <end position="309"/>
    </location>
</feature>
<dbReference type="InterPro" id="IPR038050">
    <property type="entry name" value="Neuro_actylchol_rec"/>
</dbReference>
<dbReference type="InterPro" id="IPR006202">
    <property type="entry name" value="Neur_chan_lig-bd"/>
</dbReference>
<evidence type="ECO:0000256" key="6">
    <source>
        <dbReference type="ARBA" id="ARBA00023018"/>
    </source>
</evidence>
<accession>A0A9Q0ELL2</accession>
<feature type="chain" id="PRO_5040145440" description="5-hydroxytryptamine receptor 3A-like" evidence="19">
    <location>
        <begin position="17"/>
        <end position="415"/>
    </location>
</feature>
<feature type="domain" description="Neurotransmitter-gated ion-channel ligand-binding" evidence="20">
    <location>
        <begin position="39"/>
        <end position="119"/>
    </location>
</feature>
<evidence type="ECO:0000256" key="7">
    <source>
        <dbReference type="ARBA" id="ARBA00023065"/>
    </source>
</evidence>
<keyword evidence="2" id="KW-1003">Cell membrane</keyword>
<dbReference type="PROSITE" id="PS00236">
    <property type="entry name" value="NEUROTR_ION_CHANNEL"/>
    <property type="match status" value="1"/>
</dbReference>